<comment type="caution">
    <text evidence="4">The sequence shown here is derived from an EMBL/GenBank/DDBJ whole genome shotgun (WGS) entry which is preliminary data.</text>
</comment>
<evidence type="ECO:0000256" key="1">
    <source>
        <dbReference type="PROSITE-ProRule" id="PRU01360"/>
    </source>
</evidence>
<sequence>MLRMVNIKRSWMIAALLSSGVYGFAQDGKKASKVSVATGSIRDAATGKVLNGAKISYLNAAATITDSAGNFSINVPDYKVTLHVEADGYQAKEIALKGAHNVTASLYENGFTSYYDEINLPFNVASKSALTNAATAVQVTNNSSLVGETPDSYLQGKVPGLNAIRRSGTPNIGANLFLRGYSSLYATNQPLIVVDGIVFDIASNGGSLIANHYNNPLEYIDVKDIDNITVLKDGSSTYGTKGANGVILITTARARQEATKIDVALYGGANIAPDPLPVMNAGDYRIMLDELLQSKGLSAKDIQALPYMNDDPSKAGYYMYHNSTDWQKQVLKNSSVANGYLKITGGDNVAKYALSMGFLKNNGVIASTGLSRYNTRFNADFNLSKRLTAATNLSFTYTEQQLKDQGTNYKTNPIYAALIKSPFLSIHEVADNGIESPSLADADIFQKSNPVAIIQNMQALNKNYRFIGSVNFNYKLTNDLSLASTLAVTMDKVRESFFVPQAGVVGDTLDNAIASNQSGAQVLRMFSVSNDTRLSYTKTINNIHSFAARVGFRYIKSTSEQDNGFGYNSATDDMKGVGYGLNSLRRIGGSMGEWRWFNTYFNADYNLRSKYFLSFNMAIDGSSRFGTDVTDATVVHFGNNNYPLMPSLSGAWLISSENFMSNVKWINMLKLRASVGMTGNDDIGNFTSRKYYTSQNLLGIEGLVRGNSGNPSLQWEAVTKLNGGLDVSLFNERLSISADVYQNKTDKMIVYEPAVTATGMDYMVTNTGGMKTNGFEVNVNARLINNKNFKWDLGFNIAQYKSTITKLPVDQIITDFADATIITQVGGAPNLFYGYKTKGVYSTSTQAGADGYSTKNASGGYTAFQGGDVQFVNTNNDKVIDENDKQVIGNPNPDFFGAITSHLSYKNFALDLLFTYSKGNDVYNYTRRQLESMSGYSNQTLAVVNRWRTEGQVTDVPRATWGDPAGNSRFSDRWIEDGSYLRLRTASLSYDVPMKPRFVKYASIYATANNLLTFTKYLGYDPEFSATSSVFGQGVDAVLEPQYKSFQLGLRLGL</sequence>
<comment type="similarity">
    <text evidence="1">Belongs to the TonB-dependent receptor family.</text>
</comment>
<keyword evidence="1" id="KW-0813">Transport</keyword>
<proteinExistence type="inferred from homology"/>
<gene>
    <name evidence="4" type="ORF">KTO63_02410</name>
</gene>
<evidence type="ECO:0000259" key="3">
    <source>
        <dbReference type="Pfam" id="PF07715"/>
    </source>
</evidence>
<keyword evidence="1" id="KW-1134">Transmembrane beta strand</keyword>
<comment type="subcellular location">
    <subcellularLocation>
        <location evidence="1">Cell outer membrane</location>
        <topology evidence="1">Multi-pass membrane protein</topology>
    </subcellularLocation>
</comment>
<feature type="chain" id="PRO_5038869623" evidence="2">
    <location>
        <begin position="26"/>
        <end position="1054"/>
    </location>
</feature>
<dbReference type="Pfam" id="PF07715">
    <property type="entry name" value="Plug"/>
    <property type="match status" value="1"/>
</dbReference>
<evidence type="ECO:0000313" key="5">
    <source>
        <dbReference type="Proteomes" id="UP000812270"/>
    </source>
</evidence>
<dbReference type="GO" id="GO:0009279">
    <property type="term" value="C:cell outer membrane"/>
    <property type="evidence" value="ECO:0007669"/>
    <property type="project" value="UniProtKB-SubCell"/>
</dbReference>
<dbReference type="InterPro" id="IPR039426">
    <property type="entry name" value="TonB-dep_rcpt-like"/>
</dbReference>
<dbReference type="EMBL" id="JAHSPG010000001">
    <property type="protein sequence ID" value="MBV4355984.1"/>
    <property type="molecule type" value="Genomic_DNA"/>
</dbReference>
<name>A0A9E2W2N2_9BACT</name>
<dbReference type="AlphaFoldDB" id="A0A9E2W2N2"/>
<dbReference type="Proteomes" id="UP000812270">
    <property type="component" value="Unassembled WGS sequence"/>
</dbReference>
<dbReference type="InterPro" id="IPR012910">
    <property type="entry name" value="Plug_dom"/>
</dbReference>
<dbReference type="PROSITE" id="PS52016">
    <property type="entry name" value="TONB_DEPENDENT_REC_3"/>
    <property type="match status" value="1"/>
</dbReference>
<keyword evidence="1" id="KW-0998">Cell outer membrane</keyword>
<keyword evidence="2" id="KW-0732">Signal</keyword>
<reference evidence="4" key="1">
    <citation type="submission" date="2021-06" db="EMBL/GenBank/DDBJ databases">
        <authorList>
            <person name="Huq M.A."/>
        </authorList>
    </citation>
    <scope>NUCLEOTIDE SEQUENCE</scope>
    <source>
        <strain evidence="4">MAH-26</strain>
    </source>
</reference>
<feature type="domain" description="TonB-dependent receptor plug" evidence="3">
    <location>
        <begin position="148"/>
        <end position="246"/>
    </location>
</feature>
<keyword evidence="1" id="KW-0472">Membrane</keyword>
<feature type="signal peptide" evidence="2">
    <location>
        <begin position="1"/>
        <end position="25"/>
    </location>
</feature>
<evidence type="ECO:0000313" key="4">
    <source>
        <dbReference type="EMBL" id="MBV4355984.1"/>
    </source>
</evidence>
<protein>
    <submittedName>
        <fullName evidence="4">SusC/RagA family TonB-linked outer membrane protein</fullName>
    </submittedName>
</protein>
<dbReference type="NCBIfam" id="TIGR04056">
    <property type="entry name" value="OMP_RagA_SusC"/>
    <property type="match status" value="1"/>
</dbReference>
<evidence type="ECO:0000256" key="2">
    <source>
        <dbReference type="SAM" id="SignalP"/>
    </source>
</evidence>
<accession>A0A9E2W2N2</accession>
<keyword evidence="1" id="KW-0812">Transmembrane</keyword>
<organism evidence="4 5">
    <name type="scientific">Pinibacter aurantiacus</name>
    <dbReference type="NCBI Taxonomy" id="2851599"/>
    <lineage>
        <taxon>Bacteria</taxon>
        <taxon>Pseudomonadati</taxon>
        <taxon>Bacteroidota</taxon>
        <taxon>Chitinophagia</taxon>
        <taxon>Chitinophagales</taxon>
        <taxon>Chitinophagaceae</taxon>
        <taxon>Pinibacter</taxon>
    </lineage>
</organism>
<keyword evidence="5" id="KW-1185">Reference proteome</keyword>
<dbReference type="InterPro" id="IPR023996">
    <property type="entry name" value="TonB-dep_OMP_SusC/RagA"/>
</dbReference>